<dbReference type="CDD" id="cd00887">
    <property type="entry name" value="MoeA"/>
    <property type="match status" value="1"/>
</dbReference>
<comment type="caution">
    <text evidence="8">The sequence shown here is derived from an EMBL/GenBank/DDBJ whole genome shotgun (WGS) entry which is preliminary data.</text>
</comment>
<reference evidence="8" key="1">
    <citation type="submission" date="2022-07" db="EMBL/GenBank/DDBJ databases">
        <authorList>
            <person name="Otstavnykh N."/>
            <person name="Isaeva M."/>
            <person name="Bystritskaya E."/>
        </authorList>
    </citation>
    <scope>NUCLEOTIDE SEQUENCE</scope>
    <source>
        <strain evidence="8">KCTC 52189</strain>
    </source>
</reference>
<dbReference type="SUPFAM" id="SSF63882">
    <property type="entry name" value="MoeA N-terminal region -like"/>
    <property type="match status" value="1"/>
</dbReference>
<evidence type="ECO:0000256" key="4">
    <source>
        <dbReference type="ARBA" id="ARBA00023150"/>
    </source>
</evidence>
<dbReference type="Gene3D" id="3.40.980.10">
    <property type="entry name" value="MoaB/Mog-like domain"/>
    <property type="match status" value="1"/>
</dbReference>
<dbReference type="InterPro" id="IPR036135">
    <property type="entry name" value="MoeA_linker/N_sf"/>
</dbReference>
<evidence type="ECO:0000259" key="7">
    <source>
        <dbReference type="SMART" id="SM00852"/>
    </source>
</evidence>
<dbReference type="EMBL" id="JANHAX010000001">
    <property type="protein sequence ID" value="MDQ2088542.1"/>
    <property type="molecule type" value="Genomic_DNA"/>
</dbReference>
<evidence type="ECO:0000313" key="8">
    <source>
        <dbReference type="EMBL" id="MDQ2088542.1"/>
    </source>
</evidence>
<dbReference type="GO" id="GO:0061599">
    <property type="term" value="F:molybdopterin molybdotransferase activity"/>
    <property type="evidence" value="ECO:0007669"/>
    <property type="project" value="UniProtKB-UniRule"/>
</dbReference>
<sequence length="390" mass="41045">MISVDEALARLFALVSPLGNETVPLISAAGRVLAADVAARRDQPPFAASAMDGYAVKATEAGLHAQFKVIGESAAGHGFDGAVKAGQAVRIFTGAPVPEGASHVVIQEDVERRGDLITIVAPQDQGDNIRPLGTDFRSGDAIAGPRRLSPEDVALLAAMNVAEVPVTRRPTVALISTGDELVMPGERPRRDQIIASNTFGLHALLTRLGAEPRLLPIARDNRESLETTFWLAQGADLIVTIGGASVGDHDLVGDVAAAMGMERAFYKIAMRPGKPLMAGRMGNAVMVGLPGNPVSAMVCGHIFLAPMIHAMLGLGASRRPALKARLTRPLGANGPREHYQRAIVDQGKITVFDRQDSSLLSLLSRANALAISPPRAEAMPTGAEIDYIPL</sequence>
<dbReference type="Gene3D" id="2.40.340.10">
    <property type="entry name" value="MoeA, C-terminal, domain IV"/>
    <property type="match status" value="1"/>
</dbReference>
<dbReference type="AlphaFoldDB" id="A0AAE3W9D2"/>
<dbReference type="InterPro" id="IPR005111">
    <property type="entry name" value="MoeA_C_domain_IV"/>
</dbReference>
<protein>
    <recommendedName>
        <fullName evidence="6">Molybdopterin molybdenumtransferase</fullName>
        <ecNumber evidence="6">2.10.1.1</ecNumber>
    </recommendedName>
</protein>
<dbReference type="GO" id="GO:0005829">
    <property type="term" value="C:cytosol"/>
    <property type="evidence" value="ECO:0007669"/>
    <property type="project" value="TreeGrafter"/>
</dbReference>
<evidence type="ECO:0000256" key="3">
    <source>
        <dbReference type="ARBA" id="ARBA00010763"/>
    </source>
</evidence>
<comment type="pathway">
    <text evidence="2 6">Cofactor biosynthesis; molybdopterin biosynthesis.</text>
</comment>
<keyword evidence="6" id="KW-0500">Molybdenum</keyword>
<dbReference type="NCBIfam" id="NF045515">
    <property type="entry name" value="Glp_gephyrin"/>
    <property type="match status" value="1"/>
</dbReference>
<proteinExistence type="inferred from homology"/>
<dbReference type="SMART" id="SM00852">
    <property type="entry name" value="MoCF_biosynth"/>
    <property type="match status" value="1"/>
</dbReference>
<evidence type="ECO:0000313" key="9">
    <source>
        <dbReference type="Proteomes" id="UP001226762"/>
    </source>
</evidence>
<keyword evidence="9" id="KW-1185">Reference proteome</keyword>
<dbReference type="EC" id="2.10.1.1" evidence="6"/>
<dbReference type="Pfam" id="PF03453">
    <property type="entry name" value="MoeA_N"/>
    <property type="match status" value="1"/>
</dbReference>
<comment type="cofactor">
    <cofactor evidence="6">
        <name>Mg(2+)</name>
        <dbReference type="ChEBI" id="CHEBI:18420"/>
    </cofactor>
</comment>
<evidence type="ECO:0000256" key="5">
    <source>
        <dbReference type="ARBA" id="ARBA00047317"/>
    </source>
</evidence>
<dbReference type="FunFam" id="2.170.190.11:FF:000001">
    <property type="entry name" value="Molybdopterin molybdenumtransferase"/>
    <property type="match status" value="1"/>
</dbReference>
<keyword evidence="4 6" id="KW-0501">Molybdenum cofactor biosynthesis</keyword>
<dbReference type="GO" id="GO:0006777">
    <property type="term" value="P:Mo-molybdopterin cofactor biosynthetic process"/>
    <property type="evidence" value="ECO:0007669"/>
    <property type="project" value="UniProtKB-UniRule"/>
</dbReference>
<reference evidence="8" key="2">
    <citation type="submission" date="2023-02" db="EMBL/GenBank/DDBJ databases">
        <title>'Rhodoalgimonas zhirmunskyi' gen. nov., isolated from a red alga.</title>
        <authorList>
            <person name="Nedashkovskaya O.I."/>
            <person name="Otstavnykh N.Y."/>
            <person name="Bystritskaya E.P."/>
            <person name="Balabanova L.A."/>
            <person name="Isaeva M.P."/>
        </authorList>
    </citation>
    <scope>NUCLEOTIDE SEQUENCE</scope>
    <source>
        <strain evidence="8">KCTC 52189</strain>
    </source>
</reference>
<dbReference type="RefSeq" id="WP_306733807.1">
    <property type="nucleotide sequence ID" value="NZ_JANHAX010000001.1"/>
</dbReference>
<dbReference type="InterPro" id="IPR005110">
    <property type="entry name" value="MoeA_linker/N"/>
</dbReference>
<gene>
    <name evidence="8" type="ORF">NO357_01335</name>
</gene>
<dbReference type="InterPro" id="IPR038987">
    <property type="entry name" value="MoeA-like"/>
</dbReference>
<dbReference type="Pfam" id="PF00994">
    <property type="entry name" value="MoCF_biosynth"/>
    <property type="match status" value="1"/>
</dbReference>
<comment type="similarity">
    <text evidence="3 6">Belongs to the MoeA family.</text>
</comment>
<keyword evidence="6" id="KW-0808">Transferase</keyword>
<evidence type="ECO:0000256" key="6">
    <source>
        <dbReference type="RuleBase" id="RU365090"/>
    </source>
</evidence>
<dbReference type="Gene3D" id="2.170.190.11">
    <property type="entry name" value="Molybdopterin biosynthesis moea protein, domain 3"/>
    <property type="match status" value="1"/>
</dbReference>
<dbReference type="GO" id="GO:0046872">
    <property type="term" value="F:metal ion binding"/>
    <property type="evidence" value="ECO:0007669"/>
    <property type="project" value="UniProtKB-UniRule"/>
</dbReference>
<organism evidence="8 9">
    <name type="scientific">Marimonas arenosa</name>
    <dbReference type="NCBI Taxonomy" id="1795305"/>
    <lineage>
        <taxon>Bacteria</taxon>
        <taxon>Pseudomonadati</taxon>
        <taxon>Pseudomonadota</taxon>
        <taxon>Alphaproteobacteria</taxon>
        <taxon>Rhodobacterales</taxon>
        <taxon>Paracoccaceae</taxon>
        <taxon>Marimonas</taxon>
    </lineage>
</organism>
<accession>A0AAE3W9D2</accession>
<dbReference type="SUPFAM" id="SSF53218">
    <property type="entry name" value="Molybdenum cofactor biosynthesis proteins"/>
    <property type="match status" value="1"/>
</dbReference>
<keyword evidence="6" id="KW-0460">Magnesium</keyword>
<dbReference type="PANTHER" id="PTHR10192:SF5">
    <property type="entry name" value="GEPHYRIN"/>
    <property type="match status" value="1"/>
</dbReference>
<name>A0AAE3W9D2_9RHOB</name>
<keyword evidence="6" id="KW-0479">Metal-binding</keyword>
<dbReference type="SUPFAM" id="SSF63867">
    <property type="entry name" value="MoeA C-terminal domain-like"/>
    <property type="match status" value="1"/>
</dbReference>
<dbReference type="InterPro" id="IPR036688">
    <property type="entry name" value="MoeA_C_domain_IV_sf"/>
</dbReference>
<comment type="function">
    <text evidence="1 6">Catalyzes the insertion of molybdate into adenylated molybdopterin with the concomitant release of AMP.</text>
</comment>
<dbReference type="Proteomes" id="UP001226762">
    <property type="component" value="Unassembled WGS sequence"/>
</dbReference>
<comment type="catalytic activity">
    <reaction evidence="5">
        <text>adenylyl-molybdopterin + molybdate = Mo-molybdopterin + AMP + H(+)</text>
        <dbReference type="Rhea" id="RHEA:35047"/>
        <dbReference type="ChEBI" id="CHEBI:15378"/>
        <dbReference type="ChEBI" id="CHEBI:36264"/>
        <dbReference type="ChEBI" id="CHEBI:62727"/>
        <dbReference type="ChEBI" id="CHEBI:71302"/>
        <dbReference type="ChEBI" id="CHEBI:456215"/>
        <dbReference type="EC" id="2.10.1.1"/>
    </reaction>
</comment>
<dbReference type="PANTHER" id="PTHR10192">
    <property type="entry name" value="MOLYBDOPTERIN BIOSYNTHESIS PROTEIN"/>
    <property type="match status" value="1"/>
</dbReference>
<dbReference type="InterPro" id="IPR001453">
    <property type="entry name" value="MoaB/Mog_dom"/>
</dbReference>
<dbReference type="Gene3D" id="3.90.105.10">
    <property type="entry name" value="Molybdopterin biosynthesis moea protein, domain 2"/>
    <property type="match status" value="1"/>
</dbReference>
<evidence type="ECO:0000256" key="2">
    <source>
        <dbReference type="ARBA" id="ARBA00005046"/>
    </source>
</evidence>
<feature type="domain" description="MoaB/Mog" evidence="7">
    <location>
        <begin position="173"/>
        <end position="310"/>
    </location>
</feature>
<dbReference type="Pfam" id="PF03454">
    <property type="entry name" value="MoeA_C"/>
    <property type="match status" value="1"/>
</dbReference>
<evidence type="ECO:0000256" key="1">
    <source>
        <dbReference type="ARBA" id="ARBA00002901"/>
    </source>
</evidence>
<dbReference type="InterPro" id="IPR036425">
    <property type="entry name" value="MoaB/Mog-like_dom_sf"/>
</dbReference>